<evidence type="ECO:0000313" key="3">
    <source>
        <dbReference type="Proteomes" id="UP001207687"/>
    </source>
</evidence>
<dbReference type="AlphaFoldDB" id="A0AAW5TN64"/>
<evidence type="ECO:0000313" key="2">
    <source>
        <dbReference type="EMBL" id="MCW2280153.1"/>
    </source>
</evidence>
<keyword evidence="1" id="KW-0175">Coiled coil</keyword>
<organism evidence="2 3">
    <name type="scientific">Lactococcus lactis</name>
    <dbReference type="NCBI Taxonomy" id="1358"/>
    <lineage>
        <taxon>Bacteria</taxon>
        <taxon>Bacillati</taxon>
        <taxon>Bacillota</taxon>
        <taxon>Bacilli</taxon>
        <taxon>Lactobacillales</taxon>
        <taxon>Streptococcaceae</taxon>
        <taxon>Lactococcus</taxon>
    </lineage>
</organism>
<name>A0AAW5TN64_9LACT</name>
<dbReference type="Proteomes" id="UP001207687">
    <property type="component" value="Unassembled WGS sequence"/>
</dbReference>
<gene>
    <name evidence="2" type="ORF">M2256_000611</name>
</gene>
<accession>A0AAW5TN64</accession>
<evidence type="ECO:0000256" key="1">
    <source>
        <dbReference type="SAM" id="Coils"/>
    </source>
</evidence>
<sequence length="461" mass="52481">MMAKYIFQFSNQVNFEAKTFSNVHQLLTFLEDENERLKVQGQSASFALQKIDKNGKVIANFERIDFPIDVWDEELFEPLYAHNVRYLKKHPELASIIISEKPQNELEHLDKAQHDVSLSKSDENWEQDFLEASEKELLEQNDEPVKEEAQSLTVHDLEVQESSEALASESIEASTINDEVSPVISNKESVNSYSDAAQETAPAASEVINSENDHMYSEVVEKLSKPLAVPDIGMDSINILEQMATSDDPELSQLLSEISSFVDQKLTSYTSKLEHSTNQELESIDRREEIKKVLLEQCSELTQTQIQALTEQLAQEKARAISEEQTRHHNELARIESDFNRRLAQEKQKIEVTNLSNTQKEIEKSQSEIASTLSHYAKTKAEQNHGKLQLMKSKLQEAFSSIFTKNINKEEIYHKEILSKFPTHTAITTPDEGFKITPLDIAQLSTEHSSTISSQKHSMAR</sequence>
<feature type="coiled-coil region" evidence="1">
    <location>
        <begin position="299"/>
        <end position="326"/>
    </location>
</feature>
<reference evidence="2" key="1">
    <citation type="submission" date="2023-08" db="EMBL/GenBank/DDBJ databases">
        <title>Genomic analyses of the natural microbiome of Caenorhabditis elegans.</title>
        <authorList>
            <person name="Samuel B."/>
        </authorList>
    </citation>
    <scope>NUCLEOTIDE SEQUENCE</scope>
    <source>
        <strain evidence="2">BIGb0220</strain>
    </source>
</reference>
<proteinExistence type="predicted"/>
<dbReference type="RefSeq" id="WP_264653730.1">
    <property type="nucleotide sequence ID" value="NZ_JAOQNN010000001.1"/>
</dbReference>
<comment type="caution">
    <text evidence="2">The sequence shown here is derived from an EMBL/GenBank/DDBJ whole genome shotgun (WGS) entry which is preliminary data.</text>
</comment>
<protein>
    <submittedName>
        <fullName evidence="2">Uncharacterized protein</fullName>
    </submittedName>
</protein>
<dbReference type="EMBL" id="JAOQNN010000001">
    <property type="protein sequence ID" value="MCW2280153.1"/>
    <property type="molecule type" value="Genomic_DNA"/>
</dbReference>